<sequence length="580" mass="60744">MAETMNYRMNLVIDPKNVIKANRELRAMERYFERIQGRVLRIGRTRMAPEIVLKDRASKGLDNLLRKLQRVRSEVINASGTVTLRVEQQGVRKADTSKQSRVESSKLAVKSSKKFLQTDTSKLVEKDTSKLTQTDTSSQVQMDTSTLVKTLEDNTNAVNGLTNAIGNLQFGVAAQPEKKPRSIWDQIKDGFSVAKSIGGGVKSATEIPGKFKKIGEALEGKDLSTGKLPEGQPFSKGKRIWNTVGATGDLFGTIGSAGESLMGGMEGFFNLGKEVIGDTTSSATSIINPKGGPASSAASIISPKAIGSAAETAGKSVLGGASSGLLKGGMKKLLGPLGFAVDAMSITTAKPGKERAEAIGSAAGGTIGSILGGAVGSLIPIPGVGTILGSTVGGAVGDFVGGKIGGFVSDSIPKVKDWFSNTFSFGKKKKPKEEDVAQKPAVISGPSIPQKQPVPVSTSIMYGAALSASAGALPMARPNVPGPGPRMQSAVSSNAAAVTSKVPQVVQISPEQMTELSGFLRDFKTETTTQYNLPPGAVQVTVHEEYPVDVEGIIQQVGQRLRAEFAKATQNRKPQSMALA</sequence>
<dbReference type="EMBL" id="BORQ01000003">
    <property type="protein sequence ID" value="GIO32011.1"/>
    <property type="molecule type" value="Genomic_DNA"/>
</dbReference>
<name>A0A919XGZ2_9BACL</name>
<comment type="caution">
    <text evidence="1">The sequence shown here is derived from an EMBL/GenBank/DDBJ whole genome shotgun (WGS) entry which is preliminary data.</text>
</comment>
<gene>
    <name evidence="1" type="ORF">J2TS6_31520</name>
</gene>
<organism evidence="1 2">
    <name type="scientific">Paenibacillus albilobatus</name>
    <dbReference type="NCBI Taxonomy" id="2716884"/>
    <lineage>
        <taxon>Bacteria</taxon>
        <taxon>Bacillati</taxon>
        <taxon>Bacillota</taxon>
        <taxon>Bacilli</taxon>
        <taxon>Bacillales</taxon>
        <taxon>Paenibacillaceae</taxon>
        <taxon>Paenibacillus</taxon>
    </lineage>
</organism>
<accession>A0A919XGZ2</accession>
<dbReference type="AlphaFoldDB" id="A0A919XGZ2"/>
<evidence type="ECO:0000313" key="1">
    <source>
        <dbReference type="EMBL" id="GIO32011.1"/>
    </source>
</evidence>
<dbReference type="Proteomes" id="UP000679779">
    <property type="component" value="Unassembled WGS sequence"/>
</dbReference>
<dbReference type="RefSeq" id="WP_160044248.1">
    <property type="nucleotide sequence ID" value="NZ_BORQ01000003.1"/>
</dbReference>
<reference evidence="1" key="1">
    <citation type="submission" date="2021-03" db="EMBL/GenBank/DDBJ databases">
        <title>Antimicrobial resistance genes in bacteria isolated from Japanese honey, and their potential for conferring macrolide and lincosamide resistance in the American foulbrood pathogen Paenibacillus larvae.</title>
        <authorList>
            <person name="Okamoto M."/>
            <person name="Kumagai M."/>
            <person name="Kanamori H."/>
            <person name="Takamatsu D."/>
        </authorList>
    </citation>
    <scope>NUCLEOTIDE SEQUENCE</scope>
    <source>
        <strain evidence="1">J2TS6</strain>
    </source>
</reference>
<proteinExistence type="predicted"/>
<keyword evidence="2" id="KW-1185">Reference proteome</keyword>
<evidence type="ECO:0000313" key="2">
    <source>
        <dbReference type="Proteomes" id="UP000679779"/>
    </source>
</evidence>
<protein>
    <recommendedName>
        <fullName evidence="3">Tail tape measure protein</fullName>
    </recommendedName>
</protein>
<evidence type="ECO:0008006" key="3">
    <source>
        <dbReference type="Google" id="ProtNLM"/>
    </source>
</evidence>